<dbReference type="InterPro" id="IPR007899">
    <property type="entry name" value="CHAD_dom"/>
</dbReference>
<dbReference type="EMBL" id="LN890655">
    <property type="protein sequence ID" value="CUS02876.2"/>
    <property type="molecule type" value="Genomic_DNA"/>
</dbReference>
<dbReference type="Gene3D" id="1.40.20.10">
    <property type="entry name" value="CHAD domain"/>
    <property type="match status" value="1"/>
</dbReference>
<evidence type="ECO:0000259" key="1">
    <source>
        <dbReference type="PROSITE" id="PS51708"/>
    </source>
</evidence>
<dbReference type="PANTHER" id="PTHR39339:SF1">
    <property type="entry name" value="CHAD DOMAIN-CONTAINING PROTEIN"/>
    <property type="match status" value="1"/>
</dbReference>
<gene>
    <name evidence="2" type="ORF">CFX0092_A0998</name>
</gene>
<feature type="domain" description="CHAD" evidence="1">
    <location>
        <begin position="43"/>
        <end position="320"/>
    </location>
</feature>
<dbReference type="PROSITE" id="PS51708">
    <property type="entry name" value="CHAD"/>
    <property type="match status" value="1"/>
</dbReference>
<accession>A0A160SZM6</accession>
<organism evidence="2 3">
    <name type="scientific">Candidatus Promineifilum breve</name>
    <dbReference type="NCBI Taxonomy" id="1806508"/>
    <lineage>
        <taxon>Bacteria</taxon>
        <taxon>Bacillati</taxon>
        <taxon>Chloroflexota</taxon>
        <taxon>Ardenticatenia</taxon>
        <taxon>Candidatus Promineifilales</taxon>
        <taxon>Candidatus Promineifilaceae</taxon>
        <taxon>Candidatus Promineifilum</taxon>
    </lineage>
</organism>
<name>A0A160SZM6_9CHLR</name>
<dbReference type="KEGG" id="pbf:CFX0092_A0998"/>
<dbReference type="AlphaFoldDB" id="A0A160SZM6"/>
<dbReference type="SMART" id="SM00880">
    <property type="entry name" value="CHAD"/>
    <property type="match status" value="1"/>
</dbReference>
<dbReference type="InterPro" id="IPR038186">
    <property type="entry name" value="CHAD_dom_sf"/>
</dbReference>
<evidence type="ECO:0000313" key="2">
    <source>
        <dbReference type="EMBL" id="CUS02876.2"/>
    </source>
</evidence>
<evidence type="ECO:0000313" key="3">
    <source>
        <dbReference type="Proteomes" id="UP000215027"/>
    </source>
</evidence>
<keyword evidence="3" id="KW-1185">Reference proteome</keyword>
<dbReference type="PANTHER" id="PTHR39339">
    <property type="entry name" value="SLR1444 PROTEIN"/>
    <property type="match status" value="1"/>
</dbReference>
<dbReference type="Proteomes" id="UP000215027">
    <property type="component" value="Chromosome I"/>
</dbReference>
<proteinExistence type="predicted"/>
<dbReference type="Pfam" id="PF05235">
    <property type="entry name" value="CHAD"/>
    <property type="match status" value="1"/>
</dbReference>
<sequence>MPTIITPELPDPTQPVATLPIAEMSIAEMPIAEMPIAEIPIAEIPIAEAGRLLMAGELAIIQTHWPALRLAADTTAVHETRKAIRRTFTLFKLFAPYFAPDELEPHRATLRRMMRRLAPCRDAAVFRLKLAAYNETAEPPLTKLADHWDERQARADEKLREYLGRRPVIRRLDRYTRLTVSPGMGLPRGKDRAAPLLVGHALPALLFQRVGAVRAWGALLPTATPAQFHQLRIQFKELRYTLTFFEPVLSGCADLIDLSRQIQDHLGALNDASVAVELLEGMKHHHDEADRYRAFQQAELERLTAGFLPLYAAFDRPEVRRELALTLADL</sequence>
<protein>
    <recommendedName>
        <fullName evidence="1">CHAD domain-containing protein</fullName>
    </recommendedName>
</protein>
<reference evidence="2" key="1">
    <citation type="submission" date="2016-01" db="EMBL/GenBank/DDBJ databases">
        <authorList>
            <person name="Mcilroy J.S."/>
            <person name="Karst M S."/>
            <person name="Albertsen M."/>
        </authorList>
    </citation>
    <scope>NUCLEOTIDE SEQUENCE</scope>
    <source>
        <strain evidence="2">Cfx-K</strain>
    </source>
</reference>